<dbReference type="EMBL" id="CP009511">
    <property type="protein sequence ID" value="AKB61364.1"/>
    <property type="molecule type" value="Genomic_DNA"/>
</dbReference>
<proteinExistence type="predicted"/>
<dbReference type="HOGENOM" id="CLU_2177894_0_0_2"/>
<feature type="region of interest" description="Disordered" evidence="1">
    <location>
        <begin position="1"/>
        <end position="23"/>
    </location>
</feature>
<dbReference type="RefSeq" id="WP_048043178.1">
    <property type="nucleotide sequence ID" value="NZ_CP009511.1"/>
</dbReference>
<reference evidence="2 3" key="1">
    <citation type="submission" date="2014-07" db="EMBL/GenBank/DDBJ databases">
        <title>Methanogenic archaea and the global carbon cycle.</title>
        <authorList>
            <person name="Henriksen J.R."/>
            <person name="Luke J."/>
            <person name="Reinhart S."/>
            <person name="Benedict M.N."/>
            <person name="Youngblut N.D."/>
            <person name="Metcalf M.E."/>
            <person name="Whitaker R.J."/>
            <person name="Metcalf W.W."/>
        </authorList>
    </citation>
    <scope>NUCLEOTIDE SEQUENCE [LARGE SCALE GENOMIC DNA]</scope>
    <source>
        <strain evidence="2 3">SarPi</strain>
    </source>
</reference>
<accession>A0A0E3R8A7</accession>
<evidence type="ECO:0000313" key="2">
    <source>
        <dbReference type="EMBL" id="AKB61364.1"/>
    </source>
</evidence>
<gene>
    <name evidence="2" type="ORF">MSMAP_1379</name>
</gene>
<protein>
    <submittedName>
        <fullName evidence="2">Uncharacterized protein</fullName>
    </submittedName>
</protein>
<dbReference type="Proteomes" id="UP000033116">
    <property type="component" value="Chromosome"/>
</dbReference>
<dbReference type="AlphaFoldDB" id="A0A0E3R8A7"/>
<evidence type="ECO:0000256" key="1">
    <source>
        <dbReference type="SAM" id="MobiDB-lite"/>
    </source>
</evidence>
<evidence type="ECO:0000313" key="3">
    <source>
        <dbReference type="Proteomes" id="UP000033116"/>
    </source>
</evidence>
<dbReference type="PATRIC" id="fig|1434115.4.peg.1749"/>
<dbReference type="GeneID" id="24864563"/>
<name>A0A0E3R8A7_METMZ</name>
<sequence>MQKQNEKGVTREATLVNSEQEDSYKNNSLVYNIDSNIYKDVGTSTVDAFYENIEEFKAAIEELMKIFMGFLPRQNNYSSTYHTANNTGIQQDYWTTFIRVIKRVKLYQMDGCGC</sequence>
<feature type="compositionally biased region" description="Basic and acidic residues" evidence="1">
    <location>
        <begin position="1"/>
        <end position="10"/>
    </location>
</feature>
<organism evidence="2 3">
    <name type="scientific">Methanosarcina mazei SarPi</name>
    <dbReference type="NCBI Taxonomy" id="1434115"/>
    <lineage>
        <taxon>Archaea</taxon>
        <taxon>Methanobacteriati</taxon>
        <taxon>Methanobacteriota</taxon>
        <taxon>Stenosarchaea group</taxon>
        <taxon>Methanomicrobia</taxon>
        <taxon>Methanosarcinales</taxon>
        <taxon>Methanosarcinaceae</taxon>
        <taxon>Methanosarcina</taxon>
    </lineage>
</organism>